<reference evidence="1 2" key="1">
    <citation type="submission" date="2018-08" db="EMBL/GenBank/DDBJ databases">
        <title>Acidipila sp. 4G-K13, an acidobacterium isolated from forest soil.</title>
        <authorList>
            <person name="Gao Z.-H."/>
            <person name="Qiu L.-H."/>
        </authorList>
    </citation>
    <scope>NUCLEOTIDE SEQUENCE [LARGE SCALE GENOMIC DNA]</scope>
    <source>
        <strain evidence="1 2">4G-K13</strain>
    </source>
</reference>
<comment type="caution">
    <text evidence="1">The sequence shown here is derived from an EMBL/GenBank/DDBJ whole genome shotgun (WGS) entry which is preliminary data.</text>
</comment>
<dbReference type="Proteomes" id="UP000264702">
    <property type="component" value="Unassembled WGS sequence"/>
</dbReference>
<name>A0A372IR60_9BACT</name>
<gene>
    <name evidence="1" type="ORF">D0Y96_04390</name>
</gene>
<sequence length="75" mass="8420">MRTTVTLSDAASELVMRYAKSCDVSMSQAVSELIERSAREKPRVRYAEGLAILDLPSGSRRITTDEVKRLESEEE</sequence>
<proteinExistence type="predicted"/>
<accession>A0A372IR60</accession>
<evidence type="ECO:0000313" key="2">
    <source>
        <dbReference type="Proteomes" id="UP000264702"/>
    </source>
</evidence>
<evidence type="ECO:0000313" key="1">
    <source>
        <dbReference type="EMBL" id="RFU17405.1"/>
    </source>
</evidence>
<dbReference type="EMBL" id="QVQT01000002">
    <property type="protein sequence ID" value="RFU17405.1"/>
    <property type="molecule type" value="Genomic_DNA"/>
</dbReference>
<protein>
    <submittedName>
        <fullName evidence="1">Uncharacterized protein</fullName>
    </submittedName>
</protein>
<organism evidence="1 2">
    <name type="scientific">Paracidobacterium acidisoli</name>
    <dbReference type="NCBI Taxonomy" id="2303751"/>
    <lineage>
        <taxon>Bacteria</taxon>
        <taxon>Pseudomonadati</taxon>
        <taxon>Acidobacteriota</taxon>
        <taxon>Terriglobia</taxon>
        <taxon>Terriglobales</taxon>
        <taxon>Acidobacteriaceae</taxon>
        <taxon>Paracidobacterium</taxon>
    </lineage>
</organism>
<keyword evidence="2" id="KW-1185">Reference proteome</keyword>
<dbReference type="AlphaFoldDB" id="A0A372IR60"/>